<dbReference type="EMBL" id="JBHSMJ010000009">
    <property type="protein sequence ID" value="MFC5448135.1"/>
    <property type="molecule type" value="Genomic_DNA"/>
</dbReference>
<comment type="function">
    <text evidence="4">Catalyzes the deamination of 5-methylthioadenosine and S-adenosyl-L-homocysteine into 5-methylthioinosine and S-inosyl-L-homocysteine, respectively. Is also able to deaminate adenosine.</text>
</comment>
<evidence type="ECO:0000313" key="7">
    <source>
        <dbReference type="Proteomes" id="UP001596044"/>
    </source>
</evidence>
<feature type="binding site" evidence="4">
    <location>
        <position position="186"/>
    </location>
    <ligand>
        <name>substrate</name>
    </ligand>
</feature>
<proteinExistence type="inferred from homology"/>
<dbReference type="CDD" id="cd01298">
    <property type="entry name" value="ATZ_TRZ_like"/>
    <property type="match status" value="1"/>
</dbReference>
<comment type="catalytic activity">
    <reaction evidence="4">
        <text>S-adenosyl-L-homocysteine + H2O + H(+) = S-inosyl-L-homocysteine + NH4(+)</text>
        <dbReference type="Rhea" id="RHEA:20716"/>
        <dbReference type="ChEBI" id="CHEBI:15377"/>
        <dbReference type="ChEBI" id="CHEBI:15378"/>
        <dbReference type="ChEBI" id="CHEBI:28938"/>
        <dbReference type="ChEBI" id="CHEBI:57856"/>
        <dbReference type="ChEBI" id="CHEBI:57985"/>
        <dbReference type="EC" id="3.5.4.28"/>
    </reaction>
</comment>
<feature type="binding site" evidence="4">
    <location>
        <position position="65"/>
    </location>
    <ligand>
        <name>Zn(2+)</name>
        <dbReference type="ChEBI" id="CHEBI:29105"/>
    </ligand>
</feature>
<dbReference type="PANTHER" id="PTHR43794:SF11">
    <property type="entry name" value="AMIDOHYDROLASE-RELATED DOMAIN-CONTAINING PROTEIN"/>
    <property type="match status" value="1"/>
</dbReference>
<dbReference type="Gene3D" id="3.20.20.140">
    <property type="entry name" value="Metal-dependent hydrolases"/>
    <property type="match status" value="1"/>
</dbReference>
<comment type="caution">
    <text evidence="4">Lacks conserved residue(s) required for the propagation of feature annotation.</text>
</comment>
<dbReference type="Proteomes" id="UP001596044">
    <property type="component" value="Unassembled WGS sequence"/>
</dbReference>
<evidence type="ECO:0000259" key="5">
    <source>
        <dbReference type="Pfam" id="PF01979"/>
    </source>
</evidence>
<feature type="binding site" evidence="4">
    <location>
        <position position="301"/>
    </location>
    <ligand>
        <name>substrate</name>
    </ligand>
</feature>
<feature type="binding site" evidence="4">
    <location>
        <position position="94"/>
    </location>
    <ligand>
        <name>substrate</name>
    </ligand>
</feature>
<evidence type="ECO:0000256" key="3">
    <source>
        <dbReference type="ARBA" id="ARBA00022833"/>
    </source>
</evidence>
<organism evidence="6 7">
    <name type="scientific">Paenibacillus aestuarii</name>
    <dbReference type="NCBI Taxonomy" id="516965"/>
    <lineage>
        <taxon>Bacteria</taxon>
        <taxon>Bacillati</taxon>
        <taxon>Bacillota</taxon>
        <taxon>Bacilli</taxon>
        <taxon>Bacillales</taxon>
        <taxon>Paenibacillaceae</taxon>
        <taxon>Paenibacillus</taxon>
    </lineage>
</organism>
<dbReference type="InterPro" id="IPR032466">
    <property type="entry name" value="Metal_Hydrolase"/>
</dbReference>
<dbReference type="PANTHER" id="PTHR43794">
    <property type="entry name" value="AMINOHYDROLASE SSNA-RELATED"/>
    <property type="match status" value="1"/>
</dbReference>
<gene>
    <name evidence="4" type="primary">mtaD</name>
    <name evidence="6" type="ORF">ACFPOG_07675</name>
</gene>
<feature type="binding site" evidence="4">
    <location>
        <position position="301"/>
    </location>
    <ligand>
        <name>Zn(2+)</name>
        <dbReference type="ChEBI" id="CHEBI:29105"/>
    </ligand>
</feature>
<feature type="binding site" evidence="4">
    <location>
        <position position="213"/>
    </location>
    <ligand>
        <name>Zn(2+)</name>
        <dbReference type="ChEBI" id="CHEBI:29105"/>
    </ligand>
</feature>
<dbReference type="Pfam" id="PF01979">
    <property type="entry name" value="Amidohydro_1"/>
    <property type="match status" value="1"/>
</dbReference>
<dbReference type="InterPro" id="IPR050287">
    <property type="entry name" value="MTA/SAH_deaminase"/>
</dbReference>
<evidence type="ECO:0000256" key="4">
    <source>
        <dbReference type="HAMAP-Rule" id="MF_01281"/>
    </source>
</evidence>
<dbReference type="RefSeq" id="WP_270880895.1">
    <property type="nucleotide sequence ID" value="NZ_JAQFVF010000043.1"/>
</dbReference>
<reference evidence="7" key="1">
    <citation type="journal article" date="2019" name="Int. J. Syst. Evol. Microbiol.">
        <title>The Global Catalogue of Microorganisms (GCM) 10K type strain sequencing project: providing services to taxonomists for standard genome sequencing and annotation.</title>
        <authorList>
            <consortium name="The Broad Institute Genomics Platform"/>
            <consortium name="The Broad Institute Genome Sequencing Center for Infectious Disease"/>
            <person name="Wu L."/>
            <person name="Ma J."/>
        </authorList>
    </citation>
    <scope>NUCLEOTIDE SEQUENCE [LARGE SCALE GENOMIC DNA]</scope>
    <source>
        <strain evidence="7">KACC 11904</strain>
    </source>
</reference>
<keyword evidence="2 4" id="KW-0378">Hydrolase</keyword>
<protein>
    <recommendedName>
        <fullName evidence="4">5-methylthioadenosine/S-adenosylhomocysteine deaminase</fullName>
        <shortName evidence="4">MTA/SAH deaminase</shortName>
        <ecNumber evidence="4">3.5.4.28</ecNumber>
        <ecNumber evidence="4">3.5.4.31</ecNumber>
    </recommendedName>
</protein>
<accession>A0ABW0K3X2</accession>
<keyword evidence="1 4" id="KW-0479">Metal-binding</keyword>
<dbReference type="EC" id="3.5.4.28" evidence="4"/>
<dbReference type="SUPFAM" id="SSF51338">
    <property type="entry name" value="Composite domain of metallo-dependent hydrolases"/>
    <property type="match status" value="1"/>
</dbReference>
<feature type="binding site" evidence="4">
    <location>
        <position position="216"/>
    </location>
    <ligand>
        <name>substrate</name>
    </ligand>
</feature>
<comment type="similarity">
    <text evidence="4">Belongs to the metallo-dependent hydrolases superfamily. MTA/SAH deaminase family.</text>
</comment>
<dbReference type="InterPro" id="IPR006680">
    <property type="entry name" value="Amidohydro-rel"/>
</dbReference>
<evidence type="ECO:0000256" key="2">
    <source>
        <dbReference type="ARBA" id="ARBA00022801"/>
    </source>
</evidence>
<feature type="binding site" evidence="4">
    <location>
        <position position="146"/>
    </location>
    <ligand>
        <name>substrate</name>
    </ligand>
</feature>
<dbReference type="Gene3D" id="2.30.40.10">
    <property type="entry name" value="Urease, subunit C, domain 1"/>
    <property type="match status" value="1"/>
</dbReference>
<name>A0ABW0K3X2_9BACL</name>
<dbReference type="InterPro" id="IPR011059">
    <property type="entry name" value="Metal-dep_hydrolase_composite"/>
</dbReference>
<evidence type="ECO:0000256" key="1">
    <source>
        <dbReference type="ARBA" id="ARBA00022723"/>
    </source>
</evidence>
<dbReference type="HAMAP" id="MF_01281">
    <property type="entry name" value="MTA_SAH_deamin"/>
    <property type="match status" value="1"/>
</dbReference>
<comment type="cofactor">
    <cofactor evidence="4">
        <name>Zn(2+)</name>
        <dbReference type="ChEBI" id="CHEBI:29105"/>
    </cofactor>
    <text evidence="4">Binds 1 zinc ion per subunit.</text>
</comment>
<feature type="binding site" evidence="4">
    <location>
        <position position="67"/>
    </location>
    <ligand>
        <name>Zn(2+)</name>
        <dbReference type="ChEBI" id="CHEBI:29105"/>
    </ligand>
</feature>
<sequence>MKKTLIKNGIFITLNESKSWLKGFMVIEGSRITYIGEQAPEPNEQYDEIIDGSHKLYMPGLVNTHGHAAMTLLRGYGDDLALQIWLEEKMWPMEAKFSSNDVKWGSYLAILEMIKGGTTTIVDMYDHMNEVAMAIESSGMRGVLTRGVIGLCPPEIQDAKLKDATEFARNWHGQANGRITTMMSPHAPYTCPPDYIEKIVQVAHDLNLPIHTHMSETSREVQANVDQYGLRPVAHLEKIGVFSRPTLVAHGVHLTDEEIQVLKQYDVRISHNPGSNLKLASGVARVPELLRAGVKVSLGTDGAASNNNLDMFEEMRLAALIHKGVSGDPVAVPAAEALLMGTKMGAESIWLEDVGLLAAGMKADFIALDIDQPHFLPKTDFVSHVVYSASAKDVVDVCVDGNWIVRNNECLTLDEEQIKREFELSFHRLIG</sequence>
<keyword evidence="3 4" id="KW-0862">Zinc</keyword>
<comment type="catalytic activity">
    <reaction evidence="4">
        <text>S-methyl-5'-thioadenosine + H2O + H(+) = S-methyl-5'-thioinosine + NH4(+)</text>
        <dbReference type="Rhea" id="RHEA:25025"/>
        <dbReference type="ChEBI" id="CHEBI:15377"/>
        <dbReference type="ChEBI" id="CHEBI:15378"/>
        <dbReference type="ChEBI" id="CHEBI:17509"/>
        <dbReference type="ChEBI" id="CHEBI:28938"/>
        <dbReference type="ChEBI" id="CHEBI:48595"/>
        <dbReference type="EC" id="3.5.4.31"/>
    </reaction>
</comment>
<feature type="domain" description="Amidohydrolase-related" evidence="5">
    <location>
        <begin position="57"/>
        <end position="403"/>
    </location>
</feature>
<dbReference type="InterPro" id="IPR023512">
    <property type="entry name" value="Deaminase_MtaD/DadD"/>
</dbReference>
<keyword evidence="7" id="KW-1185">Reference proteome</keyword>
<dbReference type="SUPFAM" id="SSF51556">
    <property type="entry name" value="Metallo-dependent hydrolases"/>
    <property type="match status" value="1"/>
</dbReference>
<comment type="caution">
    <text evidence="6">The sequence shown here is derived from an EMBL/GenBank/DDBJ whole genome shotgun (WGS) entry which is preliminary data.</text>
</comment>
<dbReference type="EC" id="3.5.4.31" evidence="4"/>
<evidence type="ECO:0000313" key="6">
    <source>
        <dbReference type="EMBL" id="MFC5448135.1"/>
    </source>
</evidence>